<dbReference type="GO" id="GO:0008270">
    <property type="term" value="F:zinc ion binding"/>
    <property type="evidence" value="ECO:0007669"/>
    <property type="project" value="UniProtKB-UniRule"/>
</dbReference>
<dbReference type="SUPFAM" id="SSF52540">
    <property type="entry name" value="P-loop containing nucleoside triphosphate hydrolases"/>
    <property type="match status" value="1"/>
</dbReference>
<evidence type="ECO:0000313" key="13">
    <source>
        <dbReference type="Proteomes" id="UP000194267"/>
    </source>
</evidence>
<feature type="binding site" evidence="8">
    <location>
        <begin position="10"/>
        <end position="15"/>
    </location>
    <ligand>
        <name>ATP</name>
        <dbReference type="ChEBI" id="CHEBI:30616"/>
    </ligand>
</feature>
<evidence type="ECO:0000256" key="4">
    <source>
        <dbReference type="ARBA" id="ARBA00022741"/>
    </source>
</evidence>
<dbReference type="InterPro" id="IPR006259">
    <property type="entry name" value="Adenyl_kin_sub"/>
</dbReference>
<dbReference type="NCBIfam" id="TIGR01351">
    <property type="entry name" value="adk"/>
    <property type="match status" value="1"/>
</dbReference>
<evidence type="ECO:0000259" key="11">
    <source>
        <dbReference type="Pfam" id="PF05191"/>
    </source>
</evidence>
<dbReference type="InterPro" id="IPR033690">
    <property type="entry name" value="Adenylat_kinase_CS"/>
</dbReference>
<feature type="binding site" evidence="8">
    <location>
        <position position="199"/>
    </location>
    <ligand>
        <name>ATP</name>
        <dbReference type="ChEBI" id="CHEBI:30616"/>
    </ligand>
</feature>
<dbReference type="AlphaFoldDB" id="A0A1Y2T2V1"/>
<dbReference type="EMBL" id="LWLV01001163">
    <property type="protein sequence ID" value="OTA40800.1"/>
    <property type="molecule type" value="Genomic_DNA"/>
</dbReference>
<dbReference type="PRINTS" id="PR00094">
    <property type="entry name" value="ADENYLTKNASE"/>
</dbReference>
<dbReference type="InterPro" id="IPR000850">
    <property type="entry name" value="Adenylat/UMP-CMP_kin"/>
</dbReference>
<accession>A0A1Y2T2V1</accession>
<dbReference type="GO" id="GO:0005524">
    <property type="term" value="F:ATP binding"/>
    <property type="evidence" value="ECO:0007669"/>
    <property type="project" value="UniProtKB-UniRule"/>
</dbReference>
<evidence type="ECO:0000256" key="7">
    <source>
        <dbReference type="ARBA" id="ARBA00022840"/>
    </source>
</evidence>
<evidence type="ECO:0000313" key="12">
    <source>
        <dbReference type="EMBL" id="OTA40800.1"/>
    </source>
</evidence>
<keyword evidence="6 8" id="KW-0862">Zinc</keyword>
<proteinExistence type="inferred from homology"/>
<dbReference type="Pfam" id="PF00406">
    <property type="entry name" value="ADK"/>
    <property type="match status" value="1"/>
</dbReference>
<dbReference type="NCBIfam" id="NF001381">
    <property type="entry name" value="PRK00279.1-3"/>
    <property type="match status" value="1"/>
</dbReference>
<evidence type="ECO:0000256" key="5">
    <source>
        <dbReference type="ARBA" id="ARBA00022777"/>
    </source>
</evidence>
<feature type="binding site" evidence="8">
    <location>
        <begin position="85"/>
        <end position="88"/>
    </location>
    <ligand>
        <name>AMP</name>
        <dbReference type="ChEBI" id="CHEBI:456215"/>
    </ligand>
</feature>
<comment type="catalytic activity">
    <reaction evidence="8 10">
        <text>AMP + ATP = 2 ADP</text>
        <dbReference type="Rhea" id="RHEA:12973"/>
        <dbReference type="ChEBI" id="CHEBI:30616"/>
        <dbReference type="ChEBI" id="CHEBI:456215"/>
        <dbReference type="ChEBI" id="CHEBI:456216"/>
        <dbReference type="EC" id="2.7.4.3"/>
    </reaction>
</comment>
<keyword evidence="3 8" id="KW-0545">Nucleotide biosynthesis</keyword>
<evidence type="ECO:0000256" key="2">
    <source>
        <dbReference type="ARBA" id="ARBA00022723"/>
    </source>
</evidence>
<dbReference type="GO" id="GO:0004017">
    <property type="term" value="F:AMP kinase activity"/>
    <property type="evidence" value="ECO:0007669"/>
    <property type="project" value="UniProtKB-UniRule"/>
</dbReference>
<feature type="binding site" evidence="8">
    <location>
        <position position="36"/>
    </location>
    <ligand>
        <name>AMP</name>
        <dbReference type="ChEBI" id="CHEBI:456215"/>
    </ligand>
</feature>
<dbReference type="UniPathway" id="UPA00588">
    <property type="reaction ID" value="UER00649"/>
</dbReference>
<sequence length="216" mass="23811">MHIILMGPPGAGKGTQAVLLAEQEGIPHISTGDIFRAHMSQGTPLGKLAKEYVDAGKYVPDDVTNAMVRERLAQPDCKKGFILDGYPRTPEQARALDEMLAELGLQLDAVINIAVPDELLVERAVGRRVCRSCGATYHVKFNPPREAGRCDRCGGELYQRSDDQEEKVAVRLSLYHSQTAPLLQFYQERGLVRTVRGDQPMDQVTAAIKEAVRASR</sequence>
<keyword evidence="2 8" id="KW-0479">Metal-binding</keyword>
<dbReference type="Pfam" id="PF05191">
    <property type="entry name" value="ADK_lid"/>
    <property type="match status" value="1"/>
</dbReference>
<comment type="subunit">
    <text evidence="8 10">Monomer.</text>
</comment>
<keyword evidence="1 8" id="KW-0808">Transferase</keyword>
<comment type="caution">
    <text evidence="12">The sequence shown here is derived from an EMBL/GenBank/DDBJ whole genome shotgun (WGS) entry which is preliminary data.</text>
</comment>
<keyword evidence="7 8" id="KW-0067">ATP-binding</keyword>
<feature type="binding site" evidence="8">
    <location>
        <position position="171"/>
    </location>
    <ligand>
        <name>AMP</name>
        <dbReference type="ChEBI" id="CHEBI:456215"/>
    </ligand>
</feature>
<feature type="domain" description="Adenylate kinase active site lid" evidence="11">
    <location>
        <begin position="127"/>
        <end position="162"/>
    </location>
</feature>
<comment type="domain">
    <text evidence="8">Consists of three domains, a large central CORE domain and two small peripheral domains, NMPbind and LID, which undergo movements during catalysis. The LID domain closes over the site of phosphoryl transfer upon ATP binding. Assembling and dissambling the active center during each catalytic cycle provides an effective means to prevent ATP hydrolysis. Some bacteria have evolved a zinc-coordinating structure that stabilizes the LID domain.</text>
</comment>
<evidence type="ECO:0000256" key="1">
    <source>
        <dbReference type="ARBA" id="ARBA00022679"/>
    </source>
</evidence>
<dbReference type="InterPro" id="IPR027417">
    <property type="entry name" value="P-loop_NTPase"/>
</dbReference>
<dbReference type="FunFam" id="3.40.50.300:FF:000106">
    <property type="entry name" value="Adenylate kinase mitochondrial"/>
    <property type="match status" value="1"/>
</dbReference>
<evidence type="ECO:0000256" key="8">
    <source>
        <dbReference type="HAMAP-Rule" id="MF_00235"/>
    </source>
</evidence>
<dbReference type="Gene3D" id="3.40.50.300">
    <property type="entry name" value="P-loop containing nucleotide triphosphate hydrolases"/>
    <property type="match status" value="1"/>
</dbReference>
<dbReference type="GO" id="GO:0005737">
    <property type="term" value="C:cytoplasm"/>
    <property type="evidence" value="ECO:0007669"/>
    <property type="project" value="UniProtKB-SubCell"/>
</dbReference>
<dbReference type="Proteomes" id="UP000194267">
    <property type="component" value="Unassembled WGS sequence"/>
</dbReference>
<keyword evidence="5 8" id="KW-0418">Kinase</keyword>
<evidence type="ECO:0000256" key="3">
    <source>
        <dbReference type="ARBA" id="ARBA00022727"/>
    </source>
</evidence>
<evidence type="ECO:0000256" key="10">
    <source>
        <dbReference type="RuleBase" id="RU003331"/>
    </source>
</evidence>
<feature type="binding site" evidence="8">
    <location>
        <position position="130"/>
    </location>
    <ligand>
        <name>Zn(2+)</name>
        <dbReference type="ChEBI" id="CHEBI:29105"/>
        <note>structural</note>
    </ligand>
</feature>
<protein>
    <recommendedName>
        <fullName evidence="8 10">Adenylate kinase</fullName>
        <shortName evidence="8">AK</shortName>
        <ecNumber evidence="8 10">2.7.4.3</ecNumber>
    </recommendedName>
    <alternativeName>
        <fullName evidence="8">ATP-AMP transphosphorylase</fullName>
    </alternativeName>
    <alternativeName>
        <fullName evidence="8">ATP:AMP phosphotransferase</fullName>
    </alternativeName>
    <alternativeName>
        <fullName evidence="8">Adenylate monophosphate kinase</fullName>
    </alternativeName>
</protein>
<feature type="binding site" evidence="8">
    <location>
        <position position="127"/>
    </location>
    <ligand>
        <name>ATP</name>
        <dbReference type="ChEBI" id="CHEBI:30616"/>
    </ligand>
</feature>
<feature type="binding site" evidence="8">
    <location>
        <begin position="57"/>
        <end position="59"/>
    </location>
    <ligand>
        <name>AMP</name>
        <dbReference type="ChEBI" id="CHEBI:456215"/>
    </ligand>
</feature>
<feature type="binding site" evidence="8">
    <location>
        <position position="160"/>
    </location>
    <ligand>
        <name>AMP</name>
        <dbReference type="ChEBI" id="CHEBI:456215"/>
    </ligand>
</feature>
<keyword evidence="4 8" id="KW-0547">Nucleotide-binding</keyword>
<feature type="binding site" evidence="8">
    <location>
        <position position="92"/>
    </location>
    <ligand>
        <name>AMP</name>
        <dbReference type="ChEBI" id="CHEBI:456215"/>
    </ligand>
</feature>
<feature type="binding site" evidence="8">
    <location>
        <position position="133"/>
    </location>
    <ligand>
        <name>Zn(2+)</name>
        <dbReference type="ChEBI" id="CHEBI:29105"/>
        <note>structural</note>
    </ligand>
</feature>
<feature type="region of interest" description="LID" evidence="8">
    <location>
        <begin position="126"/>
        <end position="163"/>
    </location>
</feature>
<feature type="binding site" evidence="8">
    <location>
        <position position="31"/>
    </location>
    <ligand>
        <name>AMP</name>
        <dbReference type="ChEBI" id="CHEBI:456215"/>
    </ligand>
</feature>
<comment type="pathway">
    <text evidence="8">Purine metabolism; AMP biosynthesis via salvage pathway; AMP from ADP: step 1/1.</text>
</comment>
<evidence type="ECO:0000256" key="9">
    <source>
        <dbReference type="RuleBase" id="RU003330"/>
    </source>
</evidence>
<keyword evidence="8" id="KW-0963">Cytoplasm</keyword>
<name>A0A1Y2T2V1_SYMTR</name>
<organism evidence="12 13">
    <name type="scientific">Symbiobacterium thermophilum</name>
    <dbReference type="NCBI Taxonomy" id="2734"/>
    <lineage>
        <taxon>Bacteria</taxon>
        <taxon>Bacillati</taxon>
        <taxon>Bacillota</taxon>
        <taxon>Clostridia</taxon>
        <taxon>Eubacteriales</taxon>
        <taxon>Symbiobacteriaceae</taxon>
        <taxon>Symbiobacterium</taxon>
    </lineage>
</organism>
<dbReference type="NCBIfam" id="NF001380">
    <property type="entry name" value="PRK00279.1-2"/>
    <property type="match status" value="1"/>
</dbReference>
<dbReference type="InterPro" id="IPR007862">
    <property type="entry name" value="Adenylate_kinase_lid-dom"/>
</dbReference>
<dbReference type="PROSITE" id="PS00113">
    <property type="entry name" value="ADENYLATE_KINASE"/>
    <property type="match status" value="1"/>
</dbReference>
<dbReference type="CDD" id="cd01428">
    <property type="entry name" value="ADK"/>
    <property type="match status" value="1"/>
</dbReference>
<reference evidence="13" key="1">
    <citation type="submission" date="2016-04" db="EMBL/GenBank/DDBJ databases">
        <authorList>
            <person name="Antunes L.P."/>
            <person name="Martins L.F."/>
            <person name="Pereira R.V."/>
            <person name="Thomas A.M."/>
            <person name="Barbosa D."/>
            <person name="Nascimento L."/>
            <person name="Silva G.M."/>
            <person name="Condomitti G.W."/>
            <person name="Digiampietri L.A."/>
            <person name="Lombardi K.C."/>
            <person name="Ramos P.L."/>
            <person name="Quaggio R.B."/>
            <person name="Oliveira J.C."/>
            <person name="Pascon R.C."/>
            <person name="Cruz J.B."/>
            <person name="Silva A.M."/>
            <person name="Setubal J.C."/>
        </authorList>
    </citation>
    <scope>NUCLEOTIDE SEQUENCE [LARGE SCALE GENOMIC DNA]</scope>
</reference>
<dbReference type="PANTHER" id="PTHR23359">
    <property type="entry name" value="NUCLEOTIDE KINASE"/>
    <property type="match status" value="1"/>
</dbReference>
<dbReference type="NCBIfam" id="NF011100">
    <property type="entry name" value="PRK14527.1"/>
    <property type="match status" value="1"/>
</dbReference>
<comment type="function">
    <text evidence="8">Catalyzes the reversible transfer of the terminal phosphate group between ATP and AMP. Plays an important role in cellular energy homeostasis and in adenine nucleotide metabolism.</text>
</comment>
<feature type="region of interest" description="NMP" evidence="8">
    <location>
        <begin position="30"/>
        <end position="59"/>
    </location>
</feature>
<feature type="binding site" evidence="8">
    <location>
        <begin position="136"/>
        <end position="137"/>
    </location>
    <ligand>
        <name>ATP</name>
        <dbReference type="ChEBI" id="CHEBI:30616"/>
    </ligand>
</feature>
<comment type="subcellular location">
    <subcellularLocation>
        <location evidence="8 10">Cytoplasm</location>
    </subcellularLocation>
</comment>
<dbReference type="EC" id="2.7.4.3" evidence="8 10"/>
<gene>
    <name evidence="8" type="primary">adk</name>
    <name evidence="12" type="ORF">A6D92_13100</name>
</gene>
<dbReference type="GO" id="GO:0044209">
    <property type="term" value="P:AMP salvage"/>
    <property type="evidence" value="ECO:0007669"/>
    <property type="project" value="UniProtKB-UniRule"/>
</dbReference>
<dbReference type="HAMAP" id="MF_00235">
    <property type="entry name" value="Adenylate_kinase_Adk"/>
    <property type="match status" value="1"/>
</dbReference>
<evidence type="ECO:0000256" key="6">
    <source>
        <dbReference type="ARBA" id="ARBA00022833"/>
    </source>
</evidence>
<feature type="binding site" evidence="8">
    <location>
        <position position="153"/>
    </location>
    <ligand>
        <name>Zn(2+)</name>
        <dbReference type="ChEBI" id="CHEBI:29105"/>
        <note>structural</note>
    </ligand>
</feature>
<feature type="binding site" evidence="8">
    <location>
        <position position="150"/>
    </location>
    <ligand>
        <name>Zn(2+)</name>
        <dbReference type="ChEBI" id="CHEBI:29105"/>
        <note>structural</note>
    </ligand>
</feature>
<comment type="similarity">
    <text evidence="8 9">Belongs to the adenylate kinase family.</text>
</comment>